<evidence type="ECO:0000256" key="1">
    <source>
        <dbReference type="ARBA" id="ARBA00004613"/>
    </source>
</evidence>
<sequence>MRASIWCILLLAAAALLSGCDALSGAADTNQVSQVVSTGRTQSMKAGPSNNHGKRFLRTYNMSDVDTGADDEERLTLTLLPAFSVIKGVERTEADTKLLLKFWSRNNVKVEDVARKMGVFGLKQEEAVKHVNWNALVKYQTMAYKAKHGKNKFAFLAGITWTKSQTKDLLWMWLKEGATIDDVAVKLGVNQKEISKSLNGPAFLKYKKMYAKFHDRKVTSVIGGLLRNEAYTNKWLIDMLVKKESVGSVAKQLGIVGLKRKDAVSHVNWPVLVKYDRMTAFNKI</sequence>
<evidence type="ECO:0000256" key="2">
    <source>
        <dbReference type="ARBA" id="ARBA00010400"/>
    </source>
</evidence>
<keyword evidence="4 5" id="KW-0732">Signal</keyword>
<evidence type="ECO:0000313" key="6">
    <source>
        <dbReference type="EMBL" id="KAG7400239.1"/>
    </source>
</evidence>
<keyword evidence="7" id="KW-1185">Reference proteome</keyword>
<feature type="signal peptide" evidence="5">
    <location>
        <begin position="1"/>
        <end position="22"/>
    </location>
</feature>
<accession>A0A8T1X916</accession>
<comment type="subcellular location">
    <subcellularLocation>
        <location evidence="1 5">Secreted</location>
    </subcellularLocation>
</comment>
<dbReference type="Proteomes" id="UP000693981">
    <property type="component" value="Unassembled WGS sequence"/>
</dbReference>
<comment type="function">
    <text evidence="5">Effector that suppresses plant defense responses during pathogen infection.</text>
</comment>
<protein>
    <recommendedName>
        <fullName evidence="5">RxLR effector protein</fullName>
    </recommendedName>
</protein>
<evidence type="ECO:0000313" key="7">
    <source>
        <dbReference type="Proteomes" id="UP000693981"/>
    </source>
</evidence>
<comment type="caution">
    <text evidence="6">The sequence shown here is derived from an EMBL/GenBank/DDBJ whole genome shotgun (WGS) entry which is preliminary data.</text>
</comment>
<dbReference type="GO" id="GO:0005576">
    <property type="term" value="C:extracellular region"/>
    <property type="evidence" value="ECO:0007669"/>
    <property type="project" value="UniProtKB-SubCell"/>
</dbReference>
<dbReference type="EMBL" id="JAGDFL010000035">
    <property type="protein sequence ID" value="KAG7400239.1"/>
    <property type="molecule type" value="Genomic_DNA"/>
</dbReference>
<evidence type="ECO:0000256" key="4">
    <source>
        <dbReference type="ARBA" id="ARBA00022729"/>
    </source>
</evidence>
<proteinExistence type="inferred from homology"/>
<organism evidence="6 7">
    <name type="scientific">Phytophthora boehmeriae</name>
    <dbReference type="NCBI Taxonomy" id="109152"/>
    <lineage>
        <taxon>Eukaryota</taxon>
        <taxon>Sar</taxon>
        <taxon>Stramenopiles</taxon>
        <taxon>Oomycota</taxon>
        <taxon>Peronosporomycetes</taxon>
        <taxon>Peronosporales</taxon>
        <taxon>Peronosporaceae</taxon>
        <taxon>Phytophthora</taxon>
    </lineage>
</organism>
<feature type="chain" id="PRO_5035964938" description="RxLR effector protein" evidence="5">
    <location>
        <begin position="23"/>
        <end position="284"/>
    </location>
</feature>
<evidence type="ECO:0000256" key="3">
    <source>
        <dbReference type="ARBA" id="ARBA00022525"/>
    </source>
</evidence>
<comment type="similarity">
    <text evidence="2 5">Belongs to the RxLR effector family.</text>
</comment>
<keyword evidence="3 5" id="KW-0964">Secreted</keyword>
<gene>
    <name evidence="6" type="ORF">PHYBOEH_006577</name>
</gene>
<dbReference type="OrthoDB" id="124027at2759"/>
<name>A0A8T1X916_9STRA</name>
<dbReference type="PROSITE" id="PS51257">
    <property type="entry name" value="PROKAR_LIPOPROTEIN"/>
    <property type="match status" value="1"/>
</dbReference>
<comment type="domain">
    <text evidence="5">The RxLR-dEER motif acts to carry the protein into the host cell cytoplasm through binding to cell surface phosphatidylinositol-3-phosphate.</text>
</comment>
<dbReference type="Pfam" id="PF16810">
    <property type="entry name" value="RXLR"/>
    <property type="match status" value="1"/>
</dbReference>
<dbReference type="AlphaFoldDB" id="A0A8T1X916"/>
<evidence type="ECO:0000256" key="5">
    <source>
        <dbReference type="RuleBase" id="RU367124"/>
    </source>
</evidence>
<reference evidence="6" key="1">
    <citation type="submission" date="2021-02" db="EMBL/GenBank/DDBJ databases">
        <authorList>
            <person name="Palmer J.M."/>
        </authorList>
    </citation>
    <scope>NUCLEOTIDE SEQUENCE</scope>
    <source>
        <strain evidence="6">SCRP23</strain>
    </source>
</reference>
<dbReference type="InterPro" id="IPR031825">
    <property type="entry name" value="RXLR"/>
</dbReference>